<dbReference type="InterPro" id="IPR003961">
    <property type="entry name" value="FN3_dom"/>
</dbReference>
<dbReference type="InterPro" id="IPR036116">
    <property type="entry name" value="FN3_sf"/>
</dbReference>
<dbReference type="SUPFAM" id="SSF48452">
    <property type="entry name" value="TPR-like"/>
    <property type="match status" value="1"/>
</dbReference>
<sequence length="532" mass="55280">MAPPPLAELTARAQTLTSAGDLVGARRVLAKVLDPADADPSHADPDLALAAALHARILIALGDPHGARLWAGFAHAAEERLHGSRHERTMAAAATHAAVLQRVGHHGRAAQVYQTLVRALTELDGGRSPRVLAAEADLATAEHAAGHCTSARHRLTDAWVQHRHQFGDANPAGIKMLARLGAMERECARDTESHEHLALAQELCARYLPADHPLVRQVAHLATAPATGRHTCGRVAQSAGPAVPEPGAGGPGNGGSAGNGGGPAPPAIPFPRRPTVPDPGDGGFPPDVMPIQPPPDNRPTDPNGTVYQQPLYLADVHQTPGDLTGRHARADTPPPLPGHRAPDYGPDGRRQLIGSAPASTLETPPNSERLLPVRVPREPHRRQPFLVMAVLVAGIAVAAVVVALTLPDANSTTLPSPTGVPAPPAATVVPSTPAGSVAASGTPEPGAPTSVQLRDNRDSVALSWKYPAGAEGPVLISGGRQGQDVRVFQQLPAGSSDYVVYGLNESQNYCFTVAVAYSADRIAASAPICTRR</sequence>
<feature type="region of interest" description="Disordered" evidence="3">
    <location>
        <begin position="410"/>
        <end position="452"/>
    </location>
</feature>
<dbReference type="InterPro" id="IPR013783">
    <property type="entry name" value="Ig-like_fold"/>
</dbReference>
<feature type="compositionally biased region" description="Pro residues" evidence="3">
    <location>
        <begin position="287"/>
        <end position="297"/>
    </location>
</feature>
<evidence type="ECO:0000256" key="2">
    <source>
        <dbReference type="ARBA" id="ARBA00023326"/>
    </source>
</evidence>
<dbReference type="CDD" id="cd00063">
    <property type="entry name" value="FN3"/>
    <property type="match status" value="1"/>
</dbReference>
<feature type="region of interest" description="Disordered" evidence="3">
    <location>
        <begin position="318"/>
        <end position="367"/>
    </location>
</feature>
<dbReference type="GO" id="GO:0000272">
    <property type="term" value="P:polysaccharide catabolic process"/>
    <property type="evidence" value="ECO:0007669"/>
    <property type="project" value="UniProtKB-KW"/>
</dbReference>
<dbReference type="AlphaFoldDB" id="A0A919JQJ2"/>
<organism evidence="5 6">
    <name type="scientific">Paractinoplanes rishiriensis</name>
    <dbReference type="NCBI Taxonomy" id="1050105"/>
    <lineage>
        <taxon>Bacteria</taxon>
        <taxon>Bacillati</taxon>
        <taxon>Actinomycetota</taxon>
        <taxon>Actinomycetes</taxon>
        <taxon>Micromonosporales</taxon>
        <taxon>Micromonosporaceae</taxon>
        <taxon>Paractinoplanes</taxon>
    </lineage>
</organism>
<keyword evidence="1" id="KW-0378">Hydrolase</keyword>
<dbReference type="SUPFAM" id="SSF49265">
    <property type="entry name" value="Fibronectin type III"/>
    <property type="match status" value="1"/>
</dbReference>
<keyword evidence="2" id="KW-0624">Polysaccharide degradation</keyword>
<dbReference type="Gene3D" id="2.60.40.10">
    <property type="entry name" value="Immunoglobulins"/>
    <property type="match status" value="1"/>
</dbReference>
<evidence type="ECO:0000313" key="5">
    <source>
        <dbReference type="EMBL" id="GIE93060.1"/>
    </source>
</evidence>
<comment type="caution">
    <text evidence="5">The sequence shown here is derived from an EMBL/GenBank/DDBJ whole genome shotgun (WGS) entry which is preliminary data.</text>
</comment>
<keyword evidence="4" id="KW-0472">Membrane</keyword>
<evidence type="ECO:0000256" key="4">
    <source>
        <dbReference type="SAM" id="Phobius"/>
    </source>
</evidence>
<dbReference type="Proteomes" id="UP000636960">
    <property type="component" value="Unassembled WGS sequence"/>
</dbReference>
<feature type="transmembrane region" description="Helical" evidence="4">
    <location>
        <begin position="385"/>
        <end position="406"/>
    </location>
</feature>
<reference evidence="5" key="1">
    <citation type="submission" date="2021-01" db="EMBL/GenBank/DDBJ databases">
        <title>Whole genome shotgun sequence of Actinoplanes rishiriensis NBRC 108556.</title>
        <authorList>
            <person name="Komaki H."/>
            <person name="Tamura T."/>
        </authorList>
    </citation>
    <scope>NUCLEOTIDE SEQUENCE</scope>
    <source>
        <strain evidence="5">NBRC 108556</strain>
    </source>
</reference>
<evidence type="ECO:0000313" key="6">
    <source>
        <dbReference type="Proteomes" id="UP000636960"/>
    </source>
</evidence>
<dbReference type="Gene3D" id="1.25.40.10">
    <property type="entry name" value="Tetratricopeptide repeat domain"/>
    <property type="match status" value="1"/>
</dbReference>
<dbReference type="GO" id="GO:0016798">
    <property type="term" value="F:hydrolase activity, acting on glycosyl bonds"/>
    <property type="evidence" value="ECO:0007669"/>
    <property type="project" value="UniProtKB-KW"/>
</dbReference>
<keyword evidence="1" id="KW-0326">Glycosidase</keyword>
<gene>
    <name evidence="5" type="ORF">Ari01nite_05250</name>
</gene>
<proteinExistence type="predicted"/>
<dbReference type="InterPro" id="IPR011990">
    <property type="entry name" value="TPR-like_helical_dom_sf"/>
</dbReference>
<evidence type="ECO:0000256" key="1">
    <source>
        <dbReference type="ARBA" id="ARBA00023295"/>
    </source>
</evidence>
<feature type="compositionally biased region" description="Polar residues" evidence="3">
    <location>
        <begin position="357"/>
        <end position="366"/>
    </location>
</feature>
<feature type="compositionally biased region" description="Low complexity" evidence="3">
    <location>
        <begin position="425"/>
        <end position="435"/>
    </location>
</feature>
<keyword evidence="2" id="KW-0119">Carbohydrate metabolism</keyword>
<accession>A0A919JQJ2</accession>
<protein>
    <recommendedName>
        <fullName evidence="7">Fibronectin type-III domain-containing protein</fullName>
    </recommendedName>
</protein>
<feature type="compositionally biased region" description="Basic and acidic residues" evidence="3">
    <location>
        <begin position="340"/>
        <end position="350"/>
    </location>
</feature>
<evidence type="ECO:0000256" key="3">
    <source>
        <dbReference type="SAM" id="MobiDB-lite"/>
    </source>
</evidence>
<feature type="region of interest" description="Disordered" evidence="3">
    <location>
        <begin position="232"/>
        <end position="306"/>
    </location>
</feature>
<feature type="compositionally biased region" description="Gly residues" evidence="3">
    <location>
        <begin position="247"/>
        <end position="262"/>
    </location>
</feature>
<keyword evidence="4" id="KW-0812">Transmembrane</keyword>
<dbReference type="EMBL" id="BOMV01000005">
    <property type="protein sequence ID" value="GIE93060.1"/>
    <property type="molecule type" value="Genomic_DNA"/>
</dbReference>
<name>A0A919JQJ2_9ACTN</name>
<feature type="compositionally biased region" description="Pro residues" evidence="3">
    <location>
        <begin position="263"/>
        <end position="277"/>
    </location>
</feature>
<keyword evidence="4" id="KW-1133">Transmembrane helix</keyword>
<dbReference type="RefSeq" id="WP_239162422.1">
    <property type="nucleotide sequence ID" value="NZ_BOMV01000005.1"/>
</dbReference>
<evidence type="ECO:0008006" key="7">
    <source>
        <dbReference type="Google" id="ProtNLM"/>
    </source>
</evidence>
<keyword evidence="6" id="KW-1185">Reference proteome</keyword>